<evidence type="ECO:0000259" key="1">
    <source>
        <dbReference type="Pfam" id="PF22513"/>
    </source>
</evidence>
<dbReference type="GO" id="GO:0003677">
    <property type="term" value="F:DNA binding"/>
    <property type="evidence" value="ECO:0007669"/>
    <property type="project" value="UniProtKB-KW"/>
</dbReference>
<dbReference type="AlphaFoldDB" id="A0A6B3RSJ7"/>
<keyword evidence="2" id="KW-0238">DNA-binding</keyword>
<name>A0A6B3RSJ7_9RHOB</name>
<dbReference type="Gene3D" id="1.10.1220.10">
    <property type="entry name" value="Met repressor-like"/>
    <property type="match status" value="1"/>
</dbReference>
<protein>
    <submittedName>
        <fullName evidence="2">Arc family DNA-binding protein</fullName>
    </submittedName>
</protein>
<evidence type="ECO:0000313" key="2">
    <source>
        <dbReference type="EMBL" id="NEX46965.1"/>
    </source>
</evidence>
<dbReference type="EMBL" id="JAAIKE010000003">
    <property type="protein sequence ID" value="NEX46965.1"/>
    <property type="molecule type" value="Genomic_DNA"/>
</dbReference>
<dbReference type="InterPro" id="IPR053853">
    <property type="entry name" value="FitA-like_RHH"/>
</dbReference>
<sequence>MKTLRLRLTEDEKGWLERRAAENGRSMNAELRQLLKNSMASGHGVR</sequence>
<dbReference type="GO" id="GO:0006355">
    <property type="term" value="P:regulation of DNA-templated transcription"/>
    <property type="evidence" value="ECO:0007669"/>
    <property type="project" value="InterPro"/>
</dbReference>
<accession>A0A6B3RSJ7</accession>
<comment type="caution">
    <text evidence="2">The sequence shown here is derived from an EMBL/GenBank/DDBJ whole genome shotgun (WGS) entry which is preliminary data.</text>
</comment>
<dbReference type="Pfam" id="PF22513">
    <property type="entry name" value="FitA-like_RHH"/>
    <property type="match status" value="1"/>
</dbReference>
<dbReference type="Proteomes" id="UP000481421">
    <property type="component" value="Unassembled WGS sequence"/>
</dbReference>
<gene>
    <name evidence="2" type="ORF">G3572_12175</name>
</gene>
<keyword evidence="3" id="KW-1185">Reference proteome</keyword>
<reference evidence="2 3" key="1">
    <citation type="submission" date="2020-02" db="EMBL/GenBank/DDBJ databases">
        <title>Rhodobacter algicola sp. nov., isolated from microalga culture.</title>
        <authorList>
            <person name="Park C.-Y."/>
        </authorList>
    </citation>
    <scope>NUCLEOTIDE SEQUENCE [LARGE SCALE GENOMIC DNA]</scope>
    <source>
        <strain evidence="2 3">ETT8</strain>
    </source>
</reference>
<feature type="domain" description="Antitoxin FitA-like ribbon-helix-helix" evidence="1">
    <location>
        <begin position="9"/>
        <end position="37"/>
    </location>
</feature>
<dbReference type="InterPro" id="IPR013321">
    <property type="entry name" value="Arc_rbn_hlx_hlx"/>
</dbReference>
<proteinExistence type="predicted"/>
<dbReference type="InterPro" id="IPR010985">
    <property type="entry name" value="Ribbon_hlx_hlx"/>
</dbReference>
<dbReference type="SUPFAM" id="SSF47598">
    <property type="entry name" value="Ribbon-helix-helix"/>
    <property type="match status" value="1"/>
</dbReference>
<organism evidence="2 3">
    <name type="scientific">Pseudotabrizicola algicola</name>
    <dbReference type="NCBI Taxonomy" id="2709381"/>
    <lineage>
        <taxon>Bacteria</taxon>
        <taxon>Pseudomonadati</taxon>
        <taxon>Pseudomonadota</taxon>
        <taxon>Alphaproteobacteria</taxon>
        <taxon>Rhodobacterales</taxon>
        <taxon>Paracoccaceae</taxon>
        <taxon>Pseudotabrizicola</taxon>
    </lineage>
</organism>
<evidence type="ECO:0000313" key="3">
    <source>
        <dbReference type="Proteomes" id="UP000481421"/>
    </source>
</evidence>